<dbReference type="AlphaFoldDB" id="A0A7S3LEY3"/>
<evidence type="ECO:0000256" key="7">
    <source>
        <dbReference type="SAM" id="MobiDB-lite"/>
    </source>
</evidence>
<dbReference type="SMART" id="SM00448">
    <property type="entry name" value="REC"/>
    <property type="match status" value="1"/>
</dbReference>
<dbReference type="Gene3D" id="3.30.450.20">
    <property type="entry name" value="PAS domain"/>
    <property type="match status" value="1"/>
</dbReference>
<evidence type="ECO:0000259" key="9">
    <source>
        <dbReference type="PROSITE" id="PS50109"/>
    </source>
</evidence>
<accession>A0A7S3LEY3</accession>
<dbReference type="InterPro" id="IPR004358">
    <property type="entry name" value="Sig_transdc_His_kin-like_C"/>
</dbReference>
<dbReference type="InterPro" id="IPR013655">
    <property type="entry name" value="PAS_fold_3"/>
</dbReference>
<dbReference type="PANTHER" id="PTHR43047:SF72">
    <property type="entry name" value="OSMOSENSING HISTIDINE PROTEIN KINASE SLN1"/>
    <property type="match status" value="1"/>
</dbReference>
<evidence type="ECO:0000256" key="1">
    <source>
        <dbReference type="ARBA" id="ARBA00000085"/>
    </source>
</evidence>
<evidence type="ECO:0000259" key="11">
    <source>
        <dbReference type="PROSITE" id="PS50112"/>
    </source>
</evidence>
<dbReference type="Pfam" id="PF08447">
    <property type="entry name" value="PAS_3"/>
    <property type="match status" value="1"/>
</dbReference>
<dbReference type="Pfam" id="PF00512">
    <property type="entry name" value="HisKA"/>
    <property type="match status" value="1"/>
</dbReference>
<dbReference type="InterPro" id="IPR036890">
    <property type="entry name" value="HATPase_C_sf"/>
</dbReference>
<dbReference type="SUPFAM" id="SSF55785">
    <property type="entry name" value="PYP-like sensor domain (PAS domain)"/>
    <property type="match status" value="1"/>
</dbReference>
<dbReference type="InterPro" id="IPR003661">
    <property type="entry name" value="HisK_dim/P_dom"/>
</dbReference>
<sequence length="697" mass="78659">MITLSALCIASAIADSQSGLLVDYNERFEQLVLLTARGGGGAAAEATDSKQDREGLNDQNKHQQQTNCVNKPRRETLTIWELLEMDPTLCSDDKTSCPTTKRIYQGDNLPNKWVRIHRKTLSDNSLFIQVEDVDESLRAQDHYTAILETSFDGFWDYHIQKDYEYMSPRFWSMFGYRPEEKSHHPSAWQDMIHQEDLKVSLEALGAHVRSHGEVPYIQEARYKHKNGTWVWVLCRGRVIEWGEDNATPVRMVGTHTDITEMKHKQQQEQEFRLANEKLVQERERFAAEKELQEFMGHEIRNPLAAAISVTQFIRDELGAVPHVSASLQSDAHVVASSLDYIYQLITSMLDLNKFLAGSLKLSPRPVYLRTDIVQPVYDMYKHMSNRIQLSYEVREDCHICVDDLRLKQVIINLTGNALKFSQDGFVRIKAERIDGSDMIFIYVEDSGPGIPQEKHKFLFQRYVQLAKQAQGSGIGLFLTQRLVEAMNGTINIDETYDSGVEGCPGSRFVVKISLPELPAGNNDSSSIAALNPMTAQEVPSSDASTNGPATTVGDKSNTKVENCIPASMKVLIVDDDSIIRRILARRFQKLDRTMTVEQAESGEEAIDKILGPNSTEYDLVLVDHFMPLCGGELTGEETIATVRDHVKGIIVGSSGNDMRKEHYAAGADLFWQKPIPKDDVILEELRKLFESKSRLAS</sequence>
<feature type="compositionally biased region" description="Basic and acidic residues" evidence="7">
    <location>
        <begin position="47"/>
        <end position="61"/>
    </location>
</feature>
<dbReference type="SUPFAM" id="SSF55874">
    <property type="entry name" value="ATPase domain of HSP90 chaperone/DNA topoisomerase II/histidine kinase"/>
    <property type="match status" value="1"/>
</dbReference>
<dbReference type="Pfam" id="PF02518">
    <property type="entry name" value="HATPase_c"/>
    <property type="match status" value="1"/>
</dbReference>
<dbReference type="PANTHER" id="PTHR43047">
    <property type="entry name" value="TWO-COMPONENT HISTIDINE PROTEIN KINASE"/>
    <property type="match status" value="1"/>
</dbReference>
<dbReference type="InterPro" id="IPR001789">
    <property type="entry name" value="Sig_transdc_resp-reg_receiver"/>
</dbReference>
<organism evidence="13">
    <name type="scientific">Amphora coffeiformis</name>
    <dbReference type="NCBI Taxonomy" id="265554"/>
    <lineage>
        <taxon>Eukaryota</taxon>
        <taxon>Sar</taxon>
        <taxon>Stramenopiles</taxon>
        <taxon>Ochrophyta</taxon>
        <taxon>Bacillariophyta</taxon>
        <taxon>Bacillariophyceae</taxon>
        <taxon>Bacillariophycidae</taxon>
        <taxon>Thalassiophysales</taxon>
        <taxon>Catenulaceae</taxon>
        <taxon>Amphora</taxon>
    </lineage>
</organism>
<dbReference type="InterPro" id="IPR011006">
    <property type="entry name" value="CheY-like_superfamily"/>
</dbReference>
<dbReference type="EC" id="2.7.13.3" evidence="2"/>
<proteinExistence type="predicted"/>
<comment type="catalytic activity">
    <reaction evidence="1">
        <text>ATP + protein L-histidine = ADP + protein N-phospho-L-histidine.</text>
        <dbReference type="EC" id="2.7.13.3"/>
    </reaction>
</comment>
<evidence type="ECO:0000256" key="2">
    <source>
        <dbReference type="ARBA" id="ARBA00012438"/>
    </source>
</evidence>
<dbReference type="InterPro" id="IPR035965">
    <property type="entry name" value="PAS-like_dom_sf"/>
</dbReference>
<dbReference type="GO" id="GO:0005886">
    <property type="term" value="C:plasma membrane"/>
    <property type="evidence" value="ECO:0007669"/>
    <property type="project" value="TreeGrafter"/>
</dbReference>
<dbReference type="Gene3D" id="3.40.50.2300">
    <property type="match status" value="1"/>
</dbReference>
<feature type="compositionally biased region" description="Polar residues" evidence="7">
    <location>
        <begin position="534"/>
        <end position="555"/>
    </location>
</feature>
<dbReference type="InterPro" id="IPR005467">
    <property type="entry name" value="His_kinase_dom"/>
</dbReference>
<dbReference type="SMART" id="SM00388">
    <property type="entry name" value="HisKA"/>
    <property type="match status" value="1"/>
</dbReference>
<evidence type="ECO:0000259" key="12">
    <source>
        <dbReference type="PROSITE" id="PS50113"/>
    </source>
</evidence>
<dbReference type="Pfam" id="PF00072">
    <property type="entry name" value="Response_reg"/>
    <property type="match status" value="1"/>
</dbReference>
<dbReference type="EMBL" id="HBIM01024466">
    <property type="protein sequence ID" value="CAE0421504.1"/>
    <property type="molecule type" value="Transcribed_RNA"/>
</dbReference>
<dbReference type="PRINTS" id="PR00344">
    <property type="entry name" value="BCTRLSENSOR"/>
</dbReference>
<dbReference type="SUPFAM" id="SSF52172">
    <property type="entry name" value="CheY-like"/>
    <property type="match status" value="1"/>
</dbReference>
<dbReference type="InterPro" id="IPR000014">
    <property type="entry name" value="PAS"/>
</dbReference>
<feature type="domain" description="Response regulatory" evidence="10">
    <location>
        <begin position="569"/>
        <end position="688"/>
    </location>
</feature>
<evidence type="ECO:0000259" key="10">
    <source>
        <dbReference type="PROSITE" id="PS50110"/>
    </source>
</evidence>
<evidence type="ECO:0000256" key="3">
    <source>
        <dbReference type="ARBA" id="ARBA00022553"/>
    </source>
</evidence>
<dbReference type="InterPro" id="IPR000700">
    <property type="entry name" value="PAS-assoc_C"/>
</dbReference>
<evidence type="ECO:0000313" key="13">
    <source>
        <dbReference type="EMBL" id="CAE0421504.1"/>
    </source>
</evidence>
<dbReference type="Gene3D" id="1.10.287.130">
    <property type="match status" value="1"/>
</dbReference>
<evidence type="ECO:0000256" key="6">
    <source>
        <dbReference type="PROSITE-ProRule" id="PRU00169"/>
    </source>
</evidence>
<feature type="modified residue" description="4-aspartylphosphate" evidence="6">
    <location>
        <position position="623"/>
    </location>
</feature>
<keyword evidence="8" id="KW-0732">Signal</keyword>
<dbReference type="PROSITE" id="PS50109">
    <property type="entry name" value="HIS_KIN"/>
    <property type="match status" value="1"/>
</dbReference>
<dbReference type="CDD" id="cd00156">
    <property type="entry name" value="REC"/>
    <property type="match status" value="1"/>
</dbReference>
<evidence type="ECO:0000256" key="5">
    <source>
        <dbReference type="ARBA" id="ARBA00022777"/>
    </source>
</evidence>
<name>A0A7S3LEY3_9STRA</name>
<keyword evidence="5" id="KW-0418">Kinase</keyword>
<feature type="domain" description="PAS" evidence="11">
    <location>
        <begin position="139"/>
        <end position="211"/>
    </location>
</feature>
<dbReference type="CDD" id="cd00082">
    <property type="entry name" value="HisKA"/>
    <property type="match status" value="1"/>
</dbReference>
<dbReference type="PROSITE" id="PS50113">
    <property type="entry name" value="PAC"/>
    <property type="match status" value="1"/>
</dbReference>
<dbReference type="PROSITE" id="PS50112">
    <property type="entry name" value="PAS"/>
    <property type="match status" value="1"/>
</dbReference>
<gene>
    <name evidence="13" type="ORF">ACOF00016_LOCUS18141</name>
</gene>
<dbReference type="InterPro" id="IPR003594">
    <property type="entry name" value="HATPase_dom"/>
</dbReference>
<feature type="signal peptide" evidence="8">
    <location>
        <begin position="1"/>
        <end position="16"/>
    </location>
</feature>
<feature type="domain" description="PAC" evidence="12">
    <location>
        <begin position="216"/>
        <end position="270"/>
    </location>
</feature>
<feature type="domain" description="Histidine kinase" evidence="9">
    <location>
        <begin position="294"/>
        <end position="516"/>
    </location>
</feature>
<dbReference type="CDD" id="cd00130">
    <property type="entry name" value="PAS"/>
    <property type="match status" value="1"/>
</dbReference>
<dbReference type="SMART" id="SM00091">
    <property type="entry name" value="PAS"/>
    <property type="match status" value="1"/>
</dbReference>
<evidence type="ECO:0000256" key="4">
    <source>
        <dbReference type="ARBA" id="ARBA00022679"/>
    </source>
</evidence>
<feature type="region of interest" description="Disordered" evidence="7">
    <location>
        <begin position="42"/>
        <end position="65"/>
    </location>
</feature>
<protein>
    <recommendedName>
        <fullName evidence="2">histidine kinase</fullName>
        <ecNumber evidence="2">2.7.13.3</ecNumber>
    </recommendedName>
</protein>
<feature type="chain" id="PRO_5030733777" description="histidine kinase" evidence="8">
    <location>
        <begin position="17"/>
        <end position="697"/>
    </location>
</feature>
<feature type="region of interest" description="Disordered" evidence="7">
    <location>
        <begin position="534"/>
        <end position="556"/>
    </location>
</feature>
<dbReference type="SMART" id="SM00086">
    <property type="entry name" value="PAC"/>
    <property type="match status" value="1"/>
</dbReference>
<dbReference type="SMART" id="SM00387">
    <property type="entry name" value="HATPase_c"/>
    <property type="match status" value="1"/>
</dbReference>
<dbReference type="InterPro" id="IPR036097">
    <property type="entry name" value="HisK_dim/P_sf"/>
</dbReference>
<keyword evidence="4" id="KW-0808">Transferase</keyword>
<reference evidence="13" key="1">
    <citation type="submission" date="2021-01" db="EMBL/GenBank/DDBJ databases">
        <authorList>
            <person name="Corre E."/>
            <person name="Pelletier E."/>
            <person name="Niang G."/>
            <person name="Scheremetjew M."/>
            <person name="Finn R."/>
            <person name="Kale V."/>
            <person name="Holt S."/>
            <person name="Cochrane G."/>
            <person name="Meng A."/>
            <person name="Brown T."/>
            <person name="Cohen L."/>
        </authorList>
    </citation>
    <scope>NUCLEOTIDE SEQUENCE</scope>
    <source>
        <strain evidence="13">CCMP127</strain>
    </source>
</reference>
<evidence type="ECO:0000256" key="8">
    <source>
        <dbReference type="SAM" id="SignalP"/>
    </source>
</evidence>
<dbReference type="GO" id="GO:0009927">
    <property type="term" value="F:histidine phosphotransfer kinase activity"/>
    <property type="evidence" value="ECO:0007669"/>
    <property type="project" value="TreeGrafter"/>
</dbReference>
<dbReference type="NCBIfam" id="TIGR00229">
    <property type="entry name" value="sensory_box"/>
    <property type="match status" value="1"/>
</dbReference>
<dbReference type="GO" id="GO:0000155">
    <property type="term" value="F:phosphorelay sensor kinase activity"/>
    <property type="evidence" value="ECO:0007669"/>
    <property type="project" value="InterPro"/>
</dbReference>
<dbReference type="PROSITE" id="PS50110">
    <property type="entry name" value="RESPONSE_REGULATORY"/>
    <property type="match status" value="1"/>
</dbReference>
<dbReference type="SUPFAM" id="SSF47384">
    <property type="entry name" value="Homodimeric domain of signal transducing histidine kinase"/>
    <property type="match status" value="1"/>
</dbReference>
<keyword evidence="3 6" id="KW-0597">Phosphoprotein</keyword>
<dbReference type="InterPro" id="IPR001610">
    <property type="entry name" value="PAC"/>
</dbReference>
<dbReference type="Gene3D" id="3.30.565.10">
    <property type="entry name" value="Histidine kinase-like ATPase, C-terminal domain"/>
    <property type="match status" value="1"/>
</dbReference>